<evidence type="ECO:0000313" key="3">
    <source>
        <dbReference type="Proteomes" id="UP000248806"/>
    </source>
</evidence>
<accession>A0A326UMN9</accession>
<organism evidence="2 3">
    <name type="scientific">Thermosporothrix hazakensis</name>
    <dbReference type="NCBI Taxonomy" id="644383"/>
    <lineage>
        <taxon>Bacteria</taxon>
        <taxon>Bacillati</taxon>
        <taxon>Chloroflexota</taxon>
        <taxon>Ktedonobacteria</taxon>
        <taxon>Ktedonobacterales</taxon>
        <taxon>Thermosporotrichaceae</taxon>
        <taxon>Thermosporothrix</taxon>
    </lineage>
</organism>
<comment type="caution">
    <text evidence="2">The sequence shown here is derived from an EMBL/GenBank/DDBJ whole genome shotgun (WGS) entry which is preliminary data.</text>
</comment>
<dbReference type="Gene3D" id="1.20.950.20">
    <property type="entry name" value="Transmembrane di-heme cytochromes, Chain C"/>
    <property type="match status" value="1"/>
</dbReference>
<feature type="transmembrane region" description="Helical" evidence="1">
    <location>
        <begin position="210"/>
        <end position="229"/>
    </location>
</feature>
<keyword evidence="3" id="KW-1185">Reference proteome</keyword>
<dbReference type="OrthoDB" id="247276at2"/>
<dbReference type="RefSeq" id="WP_111321883.1">
    <property type="nucleotide sequence ID" value="NZ_BIFX01000003.1"/>
</dbReference>
<feature type="transmembrane region" description="Helical" evidence="1">
    <location>
        <begin position="12"/>
        <end position="33"/>
    </location>
</feature>
<feature type="transmembrane region" description="Helical" evidence="1">
    <location>
        <begin position="181"/>
        <end position="198"/>
    </location>
</feature>
<feature type="transmembrane region" description="Helical" evidence="1">
    <location>
        <begin position="118"/>
        <end position="143"/>
    </location>
</feature>
<keyword evidence="1" id="KW-0812">Transmembrane</keyword>
<evidence type="ECO:0000256" key="1">
    <source>
        <dbReference type="SAM" id="Phobius"/>
    </source>
</evidence>
<dbReference type="Proteomes" id="UP000248806">
    <property type="component" value="Unassembled WGS sequence"/>
</dbReference>
<dbReference type="AlphaFoldDB" id="A0A326UMN9"/>
<dbReference type="InterPro" id="IPR036197">
    <property type="entry name" value="NarG-like_sf"/>
</dbReference>
<feature type="transmembrane region" description="Helical" evidence="1">
    <location>
        <begin position="45"/>
        <end position="64"/>
    </location>
</feature>
<name>A0A326UMN9_THEHA</name>
<dbReference type="SUPFAM" id="SSF103501">
    <property type="entry name" value="Respiratory nitrate reductase 1 gamma chain"/>
    <property type="match status" value="1"/>
</dbReference>
<reference evidence="2 3" key="1">
    <citation type="submission" date="2018-06" db="EMBL/GenBank/DDBJ databases">
        <title>Genomic Encyclopedia of Archaeal and Bacterial Type Strains, Phase II (KMG-II): from individual species to whole genera.</title>
        <authorList>
            <person name="Goeker M."/>
        </authorList>
    </citation>
    <scope>NUCLEOTIDE SEQUENCE [LARGE SCALE GENOMIC DNA]</scope>
    <source>
        <strain evidence="2 3">ATCC BAA-1881</strain>
    </source>
</reference>
<keyword evidence="1" id="KW-0472">Membrane</keyword>
<keyword evidence="1" id="KW-1133">Transmembrane helix</keyword>
<dbReference type="EMBL" id="QKUF01000006">
    <property type="protein sequence ID" value="PZW31165.1"/>
    <property type="molecule type" value="Genomic_DNA"/>
</dbReference>
<evidence type="ECO:0000313" key="2">
    <source>
        <dbReference type="EMBL" id="PZW31165.1"/>
    </source>
</evidence>
<protein>
    <submittedName>
        <fullName evidence="2">Uncharacterized protein</fullName>
    </submittedName>
</protein>
<sequence length="365" mass="42462">MVHPTQQSRSRAYWHAGITTAIVTLILLILIFIGSREFRDFDSALIGYAVGTVFCIGAFIYRYTLWLHRSPTWRYFRGGWVNFLSWRNFQRYTFLIPKAWWTDIFAQTFIFQRGVLRWIMHMAIFWGVILSLLVVLPLTFGWLRFTLVPPRDYRVWVFGIPFFTFPIEAGTGFAIYHALDFTALLLIIGLAIAFWRRITDAGLRAVQRFGFDLLPLILLFAIAITGLALTASELWWNGRYYWFISLTHQAIVVAWLLVLPFGKFFHIIERPASIGVTLYQTVNQDVEHYGEHMPHDPQATPTSCRRCNEKLPSGQFVSDLKGILRDVGQEYNLGDDRGTLQEYCPTCKRVLRGQAYYALMKKRFL</sequence>
<gene>
    <name evidence="2" type="ORF">EI42_02262</name>
</gene>
<proteinExistence type="predicted"/>
<feature type="transmembrane region" description="Helical" evidence="1">
    <location>
        <begin position="241"/>
        <end position="261"/>
    </location>
</feature>